<feature type="repeat" description="PPR" evidence="2">
    <location>
        <begin position="713"/>
        <end position="747"/>
    </location>
</feature>
<dbReference type="AlphaFoldDB" id="A0A8T2T1H0"/>
<name>A0A8T2T1H0_CERRI</name>
<gene>
    <name evidence="3" type="ORF">KP509_16G072300</name>
</gene>
<feature type="repeat" description="PPR" evidence="2">
    <location>
        <begin position="509"/>
        <end position="543"/>
    </location>
</feature>
<evidence type="ECO:0000313" key="4">
    <source>
        <dbReference type="Proteomes" id="UP000825935"/>
    </source>
</evidence>
<comment type="caution">
    <text evidence="3">The sequence shown here is derived from an EMBL/GenBank/DDBJ whole genome shotgun (WGS) entry which is preliminary data.</text>
</comment>
<feature type="repeat" description="PPR" evidence="2">
    <location>
        <begin position="407"/>
        <end position="441"/>
    </location>
</feature>
<dbReference type="InterPro" id="IPR002885">
    <property type="entry name" value="PPR_rpt"/>
</dbReference>
<accession>A0A8T2T1H0</accession>
<dbReference type="FunFam" id="1.25.40.10:FF:000351">
    <property type="entry name" value="Pentatricopeptide repeat-containing protein"/>
    <property type="match status" value="1"/>
</dbReference>
<dbReference type="Pfam" id="PF13041">
    <property type="entry name" value="PPR_2"/>
    <property type="match status" value="6"/>
</dbReference>
<dbReference type="GO" id="GO:0009451">
    <property type="term" value="P:RNA modification"/>
    <property type="evidence" value="ECO:0007669"/>
    <property type="project" value="InterPro"/>
</dbReference>
<sequence>MADCTCGIAPSTIVAADSYTHFHCDHPGHSDGRIPASLLESIKTCSKLKDLYGGNRLHAVVIKQGLLDKDSYVGTALLHMYAKCGKLMKAVEVFDQLPERDVAAWNALITGYTQHGLGHEALGCFERMEDEGLTPSIITYVSLLKACGSIGALKKGARIHAEVQRLGILHTNAMIGTALVDMYAKCGALDKAQAVFDEFPIRALATWNALLFGYAEQGLLNETLSLFQHMQEEGLSPDAITYVCMLKVCTNARSIERGIEIHTELSKKHMLENNVIIGTALIEMYANCGALDKAQEVFDKLQKKDVACWTALIGGFARHGIGDKSINCYIRMQEEGFSPSAITLVFVLSACGSSQAIEMGQLVHAEIRKQRAFAENTLIANALVDMYFKCSNVQKAKEVFDEIPIKITGSWNTLITGYVDHGLAEEALKCFENMQDNGFLPDAITFICSLKACSELKALEKGEKVHAEVSKLGLLKNHIVLGNALVDMYIKCNMLERAKEVFEKVLSRDVTSWNVLIAGYAQHKFNDKAMECFGQMLSEGISPNSITFQSALKACGSVGALQKGKELHGRVGMISSCNRINGLVNALMDMYAQCGAFENAWELFRELQTRDVASWNILISGYVQHGFGSEALDCFARMKKDDVFPNVVTYVNILKACSAIGEVKKGEEIHMEIERLGLLNEHYILGTALVDMYAKHGLIEKSQEVFDKLLLRDAVCWTALINGYAQLGLGDEALCRYGQMQDEGVFPETVTYACILKACSTIGALKRAEAIHSEVGRMGLLEKDSMLGNALLDMYVKCGEISRAQEVFSMLPMRDAFSWTSLISGYAQFGEYRSVFSLFRKMEKEQIEYNHLCCFAYCLQAFRPIGGGENMF</sequence>
<evidence type="ECO:0000313" key="3">
    <source>
        <dbReference type="EMBL" id="KAH7388372.1"/>
    </source>
</evidence>
<feature type="repeat" description="PPR" evidence="2">
    <location>
        <begin position="203"/>
        <end position="237"/>
    </location>
</feature>
<protein>
    <recommendedName>
        <fullName evidence="5">Pentatricopeptide repeat-containing protein</fullName>
    </recommendedName>
</protein>
<dbReference type="PANTHER" id="PTHR47926">
    <property type="entry name" value="PENTATRICOPEPTIDE REPEAT-CONTAINING PROTEIN"/>
    <property type="match status" value="1"/>
</dbReference>
<keyword evidence="1" id="KW-0677">Repeat</keyword>
<dbReference type="NCBIfam" id="TIGR00756">
    <property type="entry name" value="PPR"/>
    <property type="match status" value="8"/>
</dbReference>
<dbReference type="GO" id="GO:0003723">
    <property type="term" value="F:RNA binding"/>
    <property type="evidence" value="ECO:0007669"/>
    <property type="project" value="InterPro"/>
</dbReference>
<keyword evidence="4" id="KW-1185">Reference proteome</keyword>
<feature type="repeat" description="PPR" evidence="2">
    <location>
        <begin position="611"/>
        <end position="645"/>
    </location>
</feature>
<dbReference type="Pfam" id="PF01535">
    <property type="entry name" value="PPR"/>
    <property type="match status" value="7"/>
</dbReference>
<evidence type="ECO:0000256" key="1">
    <source>
        <dbReference type="ARBA" id="ARBA00022737"/>
    </source>
</evidence>
<evidence type="ECO:0000256" key="2">
    <source>
        <dbReference type="PROSITE-ProRule" id="PRU00708"/>
    </source>
</evidence>
<feature type="repeat" description="PPR" evidence="2">
    <location>
        <begin position="101"/>
        <end position="135"/>
    </location>
</feature>
<dbReference type="OrthoDB" id="1902039at2759"/>
<dbReference type="FunFam" id="1.25.40.10:FF:000144">
    <property type="entry name" value="Pentatricopeptide repeat-containing protein, mitochondrial"/>
    <property type="match status" value="1"/>
</dbReference>
<dbReference type="Gene3D" id="1.25.40.10">
    <property type="entry name" value="Tetratricopeptide repeat domain"/>
    <property type="match status" value="7"/>
</dbReference>
<feature type="repeat" description="PPR" evidence="2">
    <location>
        <begin position="305"/>
        <end position="339"/>
    </location>
</feature>
<proteinExistence type="predicted"/>
<dbReference type="InterPro" id="IPR046960">
    <property type="entry name" value="PPR_At4g14850-like_plant"/>
</dbReference>
<dbReference type="FunFam" id="1.25.40.10:FF:000031">
    <property type="entry name" value="Pentatricopeptide repeat-containing protein mitochondrial"/>
    <property type="match status" value="4"/>
</dbReference>
<organism evidence="3 4">
    <name type="scientific">Ceratopteris richardii</name>
    <name type="common">Triangle waterfern</name>
    <dbReference type="NCBI Taxonomy" id="49495"/>
    <lineage>
        <taxon>Eukaryota</taxon>
        <taxon>Viridiplantae</taxon>
        <taxon>Streptophyta</taxon>
        <taxon>Embryophyta</taxon>
        <taxon>Tracheophyta</taxon>
        <taxon>Polypodiopsida</taxon>
        <taxon>Polypodiidae</taxon>
        <taxon>Polypodiales</taxon>
        <taxon>Pteridineae</taxon>
        <taxon>Pteridaceae</taxon>
        <taxon>Parkerioideae</taxon>
        <taxon>Ceratopteris</taxon>
    </lineage>
</organism>
<dbReference type="OMA" id="MADCTCG"/>
<dbReference type="InterPro" id="IPR011990">
    <property type="entry name" value="TPR-like_helical_dom_sf"/>
</dbReference>
<feature type="repeat" description="PPR" evidence="2">
    <location>
        <begin position="815"/>
        <end position="849"/>
    </location>
</feature>
<reference evidence="3" key="1">
    <citation type="submission" date="2021-08" db="EMBL/GenBank/DDBJ databases">
        <title>WGS assembly of Ceratopteris richardii.</title>
        <authorList>
            <person name="Marchant D.B."/>
            <person name="Chen G."/>
            <person name="Jenkins J."/>
            <person name="Shu S."/>
            <person name="Leebens-Mack J."/>
            <person name="Grimwood J."/>
            <person name="Schmutz J."/>
            <person name="Soltis P."/>
            <person name="Soltis D."/>
            <person name="Chen Z.-H."/>
        </authorList>
    </citation>
    <scope>NUCLEOTIDE SEQUENCE</scope>
    <source>
        <strain evidence="3">Whitten #5841</strain>
        <tissue evidence="3">Leaf</tissue>
    </source>
</reference>
<feature type="repeat" description="PPR" evidence="2">
    <location>
        <begin position="646"/>
        <end position="680"/>
    </location>
</feature>
<dbReference type="Proteomes" id="UP000825935">
    <property type="component" value="Chromosome 16"/>
</dbReference>
<dbReference type="EMBL" id="CM035421">
    <property type="protein sequence ID" value="KAH7388372.1"/>
    <property type="molecule type" value="Genomic_DNA"/>
</dbReference>
<evidence type="ECO:0008006" key="5">
    <source>
        <dbReference type="Google" id="ProtNLM"/>
    </source>
</evidence>
<dbReference type="PROSITE" id="PS51375">
    <property type="entry name" value="PPR"/>
    <property type="match status" value="9"/>
</dbReference>
<dbReference type="SUPFAM" id="SSF48452">
    <property type="entry name" value="TPR-like"/>
    <property type="match status" value="1"/>
</dbReference>